<feature type="transmembrane region" description="Helical" evidence="1">
    <location>
        <begin position="85"/>
        <end position="109"/>
    </location>
</feature>
<dbReference type="RefSeq" id="WP_005946837.1">
    <property type="nucleotide sequence ID" value="NZ_CP136423.1"/>
</dbReference>
<dbReference type="AlphaFoldDB" id="C0CJN7"/>
<protein>
    <recommendedName>
        <fullName evidence="4">Prepilin type IV endopeptidase peptidase domain-containing protein</fullName>
    </recommendedName>
</protein>
<evidence type="ECO:0000313" key="2">
    <source>
        <dbReference type="EMBL" id="EEG50038.1"/>
    </source>
</evidence>
<proteinExistence type="predicted"/>
<evidence type="ECO:0000256" key="1">
    <source>
        <dbReference type="SAM" id="Phobius"/>
    </source>
</evidence>
<dbReference type="PATRIC" id="fig|476272.21.peg.2403"/>
<keyword evidence="1" id="KW-0812">Transmembrane</keyword>
<keyword evidence="3" id="KW-1185">Reference proteome</keyword>
<dbReference type="EMBL" id="ACBZ01000046">
    <property type="protein sequence ID" value="EEG50038.1"/>
    <property type="molecule type" value="Genomic_DNA"/>
</dbReference>
<name>C0CJN7_BLAHS</name>
<reference evidence="2 3" key="2">
    <citation type="submission" date="2009-02" db="EMBL/GenBank/DDBJ databases">
        <title>Draft genome sequence of Blautia hydrogenotrophica DSM 10507 (Ruminococcus hydrogenotrophicus DSM 10507).</title>
        <authorList>
            <person name="Sudarsanam P."/>
            <person name="Ley R."/>
            <person name="Guruge J."/>
            <person name="Turnbaugh P.J."/>
            <person name="Mahowald M."/>
            <person name="Liep D."/>
            <person name="Gordon J."/>
        </authorList>
    </citation>
    <scope>NUCLEOTIDE SEQUENCE [LARGE SCALE GENOMIC DNA]</scope>
    <source>
        <strain evidence="3">DSM 10507 / JCM 14656 / S5a33</strain>
    </source>
</reference>
<gene>
    <name evidence="2" type="ORF">RUMHYD_01057</name>
</gene>
<accession>C0CJN7</accession>
<keyword evidence="1" id="KW-1133">Transmembrane helix</keyword>
<reference evidence="2 3" key="1">
    <citation type="submission" date="2009-01" db="EMBL/GenBank/DDBJ databases">
        <authorList>
            <person name="Fulton L."/>
            <person name="Clifton S."/>
            <person name="Fulton B."/>
            <person name="Xu J."/>
            <person name="Minx P."/>
            <person name="Pepin K.H."/>
            <person name="Johnson M."/>
            <person name="Bhonagiri V."/>
            <person name="Nash W.E."/>
            <person name="Mardis E.R."/>
            <person name="Wilson R.K."/>
        </authorList>
    </citation>
    <scope>NUCLEOTIDE SEQUENCE [LARGE SCALE GENOMIC DNA]</scope>
    <source>
        <strain evidence="3">DSM 10507 / JCM 14656 / S5a33</strain>
    </source>
</reference>
<evidence type="ECO:0008006" key="4">
    <source>
        <dbReference type="Google" id="ProtNLM"/>
    </source>
</evidence>
<evidence type="ECO:0000313" key="3">
    <source>
        <dbReference type="Proteomes" id="UP000003100"/>
    </source>
</evidence>
<dbReference type="HOGENOM" id="CLU_057101_10_0_9"/>
<organism evidence="2 3">
    <name type="scientific">Blautia hydrogenotrophica (strain DSM 10507 / JCM 14656 / S5a33)</name>
    <name type="common">Ruminococcus hydrogenotrophicus</name>
    <dbReference type="NCBI Taxonomy" id="476272"/>
    <lineage>
        <taxon>Bacteria</taxon>
        <taxon>Bacillati</taxon>
        <taxon>Bacillota</taxon>
        <taxon>Clostridia</taxon>
        <taxon>Lachnospirales</taxon>
        <taxon>Lachnospiraceae</taxon>
        <taxon>Blautia</taxon>
    </lineage>
</organism>
<feature type="transmembrane region" description="Helical" evidence="1">
    <location>
        <begin position="26"/>
        <end position="46"/>
    </location>
</feature>
<sequence length="139" mass="15011">METMREIVILGVLAWNSYTDIRARKIGLWSVVLLGSFGFILGGISVEAAMKIAWGLLPGICMLGISLVTKGALGLGDGFLTMGLGMCLGAWETTMTLLTGLFGAAFWAGWDFMLGRKKKNAELPLVPFFLLGNLIRLLL</sequence>
<dbReference type="Proteomes" id="UP000003100">
    <property type="component" value="Unassembled WGS sequence"/>
</dbReference>
<comment type="caution">
    <text evidence="2">The sequence shown here is derived from an EMBL/GenBank/DDBJ whole genome shotgun (WGS) entry which is preliminary data.</text>
</comment>
<dbReference type="Gene3D" id="1.20.120.1220">
    <property type="match status" value="1"/>
</dbReference>
<keyword evidence="1" id="KW-0472">Membrane</keyword>
<feature type="transmembrane region" description="Helical" evidence="1">
    <location>
        <begin position="52"/>
        <end position="73"/>
    </location>
</feature>
<dbReference type="GeneID" id="86820343"/>